<feature type="compositionally biased region" description="Polar residues" evidence="1">
    <location>
        <begin position="695"/>
        <end position="719"/>
    </location>
</feature>
<dbReference type="PANTHER" id="PTHR33793">
    <property type="entry name" value="ALPHA-AGGLUTININ"/>
    <property type="match status" value="1"/>
</dbReference>
<feature type="compositionally biased region" description="Polar residues" evidence="1">
    <location>
        <begin position="747"/>
        <end position="787"/>
    </location>
</feature>
<gene>
    <name evidence="3" type="ORF">J8A68_004237</name>
</gene>
<feature type="compositionally biased region" description="Low complexity" evidence="1">
    <location>
        <begin position="734"/>
        <end position="746"/>
    </location>
</feature>
<evidence type="ECO:0000313" key="4">
    <source>
        <dbReference type="Proteomes" id="UP000694255"/>
    </source>
</evidence>
<dbReference type="Proteomes" id="UP000694255">
    <property type="component" value="Unassembled WGS sequence"/>
</dbReference>
<organism evidence="3 4">
    <name type="scientific">[Candida] subhashii</name>
    <dbReference type="NCBI Taxonomy" id="561895"/>
    <lineage>
        <taxon>Eukaryota</taxon>
        <taxon>Fungi</taxon>
        <taxon>Dikarya</taxon>
        <taxon>Ascomycota</taxon>
        <taxon>Saccharomycotina</taxon>
        <taxon>Pichiomycetes</taxon>
        <taxon>Debaryomycetaceae</taxon>
        <taxon>Spathaspora</taxon>
    </lineage>
</organism>
<dbReference type="EMBL" id="JAGSYN010000182">
    <property type="protein sequence ID" value="KAG7662227.1"/>
    <property type="molecule type" value="Genomic_DNA"/>
</dbReference>
<dbReference type="InterPro" id="IPR024672">
    <property type="entry name" value="Agglutinin-like_N"/>
</dbReference>
<feature type="region of interest" description="Disordered" evidence="1">
    <location>
        <begin position="374"/>
        <end position="792"/>
    </location>
</feature>
<feature type="compositionally biased region" description="Polar residues" evidence="1">
    <location>
        <begin position="575"/>
        <end position="590"/>
    </location>
</feature>
<name>A0A8J5QK94_9ASCO</name>
<dbReference type="Pfam" id="PF11766">
    <property type="entry name" value="Candida_ALS_N"/>
    <property type="match status" value="1"/>
</dbReference>
<feature type="compositionally biased region" description="Basic and acidic residues" evidence="1">
    <location>
        <begin position="638"/>
        <end position="649"/>
    </location>
</feature>
<comment type="caution">
    <text evidence="3">The sequence shown here is derived from an EMBL/GenBank/DDBJ whole genome shotgun (WGS) entry which is preliminary data.</text>
</comment>
<dbReference type="PANTHER" id="PTHR33793:SF2">
    <property type="entry name" value="AGGLUTININ-LIKE PROTEIN 6"/>
    <property type="match status" value="1"/>
</dbReference>
<dbReference type="InterPro" id="IPR033504">
    <property type="entry name" value="ALS"/>
</dbReference>
<feature type="compositionally biased region" description="Low complexity" evidence="1">
    <location>
        <begin position="614"/>
        <end position="623"/>
    </location>
</feature>
<dbReference type="GeneID" id="73471037"/>
<feature type="domain" description="Agglutinin-like protein N-terminal" evidence="2">
    <location>
        <begin position="33"/>
        <end position="280"/>
    </location>
</feature>
<dbReference type="SMART" id="SM01056">
    <property type="entry name" value="Candida_ALS_N"/>
    <property type="match status" value="1"/>
</dbReference>
<dbReference type="AlphaFoldDB" id="A0A8J5QK94"/>
<feature type="compositionally biased region" description="Polar residues" evidence="1">
    <location>
        <begin position="548"/>
        <end position="560"/>
    </location>
</feature>
<feature type="compositionally biased region" description="Low complexity" evidence="1">
    <location>
        <begin position="509"/>
        <end position="520"/>
    </location>
</feature>
<reference evidence="3 4" key="1">
    <citation type="journal article" date="2021" name="DNA Res.">
        <title>Genome analysis of Candida subhashii reveals its hybrid nature and dual mitochondrial genome conformations.</title>
        <authorList>
            <person name="Mixao V."/>
            <person name="Hegedusova E."/>
            <person name="Saus E."/>
            <person name="Pryszcz L.P."/>
            <person name="Cillingova A."/>
            <person name="Nosek J."/>
            <person name="Gabaldon T."/>
        </authorList>
    </citation>
    <scope>NUCLEOTIDE SEQUENCE [LARGE SCALE GENOMIC DNA]</scope>
    <source>
        <strain evidence="3 4">CBS 10753</strain>
    </source>
</reference>
<keyword evidence="4" id="KW-1185">Reference proteome</keyword>
<accession>A0A8J5QK94</accession>
<feature type="compositionally biased region" description="Low complexity" evidence="1">
    <location>
        <begin position="591"/>
        <end position="604"/>
    </location>
</feature>
<feature type="compositionally biased region" description="Low complexity" evidence="1">
    <location>
        <begin position="468"/>
        <end position="479"/>
    </location>
</feature>
<dbReference type="OrthoDB" id="3981162at2759"/>
<feature type="compositionally biased region" description="Low complexity" evidence="1">
    <location>
        <begin position="434"/>
        <end position="445"/>
    </location>
</feature>
<protein>
    <recommendedName>
        <fullName evidence="2">Agglutinin-like protein N-terminal domain-containing protein</fullName>
    </recommendedName>
</protein>
<evidence type="ECO:0000259" key="2">
    <source>
        <dbReference type="SMART" id="SM01056"/>
    </source>
</evidence>
<proteinExistence type="predicted"/>
<feature type="compositionally biased region" description="Low complexity" evidence="1">
    <location>
        <begin position="671"/>
        <end position="686"/>
    </location>
</feature>
<evidence type="ECO:0000313" key="3">
    <source>
        <dbReference type="EMBL" id="KAG7662227.1"/>
    </source>
</evidence>
<feature type="compositionally biased region" description="Polar residues" evidence="1">
    <location>
        <begin position="400"/>
        <end position="411"/>
    </location>
</feature>
<dbReference type="RefSeq" id="XP_049262460.1">
    <property type="nucleotide sequence ID" value="XM_049408175.1"/>
</dbReference>
<feature type="compositionally biased region" description="Polar residues" evidence="1">
    <location>
        <begin position="383"/>
        <end position="392"/>
    </location>
</feature>
<evidence type="ECO:0000256" key="1">
    <source>
        <dbReference type="SAM" id="MobiDB-lite"/>
    </source>
</evidence>
<dbReference type="GO" id="GO:0007155">
    <property type="term" value="P:cell adhesion"/>
    <property type="evidence" value="ECO:0007669"/>
    <property type="project" value="InterPro"/>
</dbReference>
<sequence length="842" mass="90341">MFELLADSVVFKKAATAYDYAAPSYPNWIATLSWEMKGGDIVAGDTFDLTLPCVFKFTATQDYVDLKVQDTVYARCYFQPGDIVVSYSRLECEVANAIRPETDASGKINFPFTFNSGRSHLETDLRCASFFHIGNNVISFLDGSNQLQTTASFEGDNKSEPEKILYSNRVIPSLNKQQHSVAAGKCSEGHTSGKIGFKVLSEDVTIDCDSQGKGLAKDFNDWYFPMDSSELSTTSLVCNGATYEVSFENIPSGYTPFLSVLMKVKFGTSVSVYYTSEFKCRGSKQAQNYSRQINWSPYSNDTPGGNGQDVIVTTTTYYGSTTLVTTLPYSEGVGFKTIVVKVPIPTVTTTTTWEKTYTSVSTVSATPGETATEIYQVPDPNATIPNPSTKPSTAPEDETTNPWDEPTSTETNESDDEPISSDPTPSDTNEEETTTAWNEETSTETNESDDEPISSDPTPSDTNEEETTTAWNEETSTETNESDDDPISSDPTPSDMNSEVSTDPEDETTTAWNEETSTETNESDDDPISSDPTPSDMNSEESTDPEAQPTTTLDDNTSSDPQDETTNARDEETSIETNAVSASEDTTPNGTPSETTSEQSSESSADITSGDEQSSSSSVSSTSDWEGPSPTGDEGESESEKQSTMETDKSSTLLSSEEVQPPEKETSTTWESSQKASASESASESTSKTEENPQTKHSSTLPGPESGASSKIVQTTSLEPTGPEWESIDKTKTTKTGSAGSTGQQSPSPTTVITPDSGSNVPSDMHQSSISVSHGDQGSKGSSNAPSTEGRISLSTTTTLYASFIEATPGASEQGPESIPIYDGSASTVVLNLCLLFICLIV</sequence>